<comment type="caution">
    <text evidence="5">The sequence shown here is derived from an EMBL/GenBank/DDBJ whole genome shotgun (WGS) entry which is preliminary data.</text>
</comment>
<protein>
    <submittedName>
        <fullName evidence="5">Galactose/methyl galactoside import ATP-binding protein MglA</fullName>
        <ecNumber evidence="5">3.6.3.17</ecNumber>
    </submittedName>
</protein>
<dbReference type="Proteomes" id="UP000266089">
    <property type="component" value="Unassembled WGS sequence"/>
</dbReference>
<dbReference type="InterPro" id="IPR027417">
    <property type="entry name" value="P-loop_NTPase"/>
</dbReference>
<dbReference type="EC" id="3.6.3.17" evidence="5"/>
<dbReference type="Pfam" id="PF00005">
    <property type="entry name" value="ABC_tran"/>
    <property type="match status" value="1"/>
</dbReference>
<dbReference type="Gene3D" id="3.40.50.300">
    <property type="entry name" value="P-loop containing nucleotide triphosphate hydrolases"/>
    <property type="match status" value="1"/>
</dbReference>
<organism evidence="5 6">
    <name type="scientific">Meiothermus taiwanensis</name>
    <dbReference type="NCBI Taxonomy" id="172827"/>
    <lineage>
        <taxon>Bacteria</taxon>
        <taxon>Thermotogati</taxon>
        <taxon>Deinococcota</taxon>
        <taxon>Deinococci</taxon>
        <taxon>Thermales</taxon>
        <taxon>Thermaceae</taxon>
        <taxon>Meiothermus</taxon>
    </lineage>
</organism>
<feature type="compositionally biased region" description="Polar residues" evidence="3">
    <location>
        <begin position="1"/>
        <end position="10"/>
    </location>
</feature>
<dbReference type="SUPFAM" id="SSF52540">
    <property type="entry name" value="P-loop containing nucleoside triphosphate hydrolases"/>
    <property type="match status" value="1"/>
</dbReference>
<keyword evidence="5" id="KW-0378">Hydrolase</keyword>
<dbReference type="PROSITE" id="PS50893">
    <property type="entry name" value="ABC_TRANSPORTER_2"/>
    <property type="match status" value="1"/>
</dbReference>
<name>A0A399EA58_9DEIN</name>
<dbReference type="AlphaFoldDB" id="A0A399EA58"/>
<dbReference type="SMART" id="SM00382">
    <property type="entry name" value="AAA"/>
    <property type="match status" value="1"/>
</dbReference>
<dbReference type="InterPro" id="IPR050107">
    <property type="entry name" value="ABC_carbohydrate_import_ATPase"/>
</dbReference>
<accession>A0A399EA58</accession>
<gene>
    <name evidence="5" type="primary">mglA_1</name>
    <name evidence="5" type="ORF">Mcate_00197</name>
</gene>
<evidence type="ECO:0000313" key="5">
    <source>
        <dbReference type="EMBL" id="RIH79760.1"/>
    </source>
</evidence>
<dbReference type="GO" id="GO:0016887">
    <property type="term" value="F:ATP hydrolysis activity"/>
    <property type="evidence" value="ECO:0007669"/>
    <property type="project" value="InterPro"/>
</dbReference>
<dbReference type="GO" id="GO:0005524">
    <property type="term" value="F:ATP binding"/>
    <property type="evidence" value="ECO:0007669"/>
    <property type="project" value="UniProtKB-KW"/>
</dbReference>
<dbReference type="InterPro" id="IPR003593">
    <property type="entry name" value="AAA+_ATPase"/>
</dbReference>
<reference evidence="5 6" key="1">
    <citation type="submission" date="2018-08" db="EMBL/GenBank/DDBJ databases">
        <title>Meiothermus cateniformans JCM 15151 genome sequencing project.</title>
        <authorList>
            <person name="Da Costa M.S."/>
            <person name="Albuquerque L."/>
            <person name="Raposo P."/>
            <person name="Froufe H.J.C."/>
            <person name="Barroso C.S."/>
            <person name="Egas C."/>
        </authorList>
    </citation>
    <scope>NUCLEOTIDE SEQUENCE [LARGE SCALE GENOMIC DNA]</scope>
    <source>
        <strain evidence="5 6">JCM 15151</strain>
    </source>
</reference>
<evidence type="ECO:0000256" key="2">
    <source>
        <dbReference type="ARBA" id="ARBA00022840"/>
    </source>
</evidence>
<feature type="domain" description="ABC transporter" evidence="4">
    <location>
        <begin position="29"/>
        <end position="272"/>
    </location>
</feature>
<dbReference type="PANTHER" id="PTHR43790:SF8">
    <property type="entry name" value="SUGAR ABC TRANSPORTER ATP-BINDING PROTEIN"/>
    <property type="match status" value="1"/>
</dbReference>
<evidence type="ECO:0000256" key="1">
    <source>
        <dbReference type="ARBA" id="ARBA00022741"/>
    </source>
</evidence>
<evidence type="ECO:0000256" key="3">
    <source>
        <dbReference type="SAM" id="MobiDB-lite"/>
    </source>
</evidence>
<sequence length="284" mass="30879">MDTKVNSTPVQPAPGFHPDSNTTKPRIVLEARNLVKRYGHVTALDGTDFELRAGEILAVIGDNGAGKSTLIKALSGAIIPDSGEIYLDGQRVHFRSPIDARRNGIETVYQDLAVAPAMTIAENLFLGREILRPGWFARLIRWIDKKKMLEEAIADMKDLKIGIRSMTQAVETLSGGQRQGVAVARSAAFARHVVIMDEPTAALGVKESNMVLELIRRVRDNGLPVIIISHNMPHVFEIADRIHIQRLGKRAAVVNPKTISMSDAVAVMTGAKSAAELSPEALAL</sequence>
<keyword evidence="1" id="KW-0547">Nucleotide-binding</keyword>
<evidence type="ECO:0000313" key="6">
    <source>
        <dbReference type="Proteomes" id="UP000266089"/>
    </source>
</evidence>
<dbReference type="CDD" id="cd03216">
    <property type="entry name" value="ABC_Carb_Monos_I"/>
    <property type="match status" value="1"/>
</dbReference>
<keyword evidence="2 5" id="KW-0067">ATP-binding</keyword>
<dbReference type="PANTHER" id="PTHR43790">
    <property type="entry name" value="CARBOHYDRATE TRANSPORT ATP-BINDING PROTEIN MG119-RELATED"/>
    <property type="match status" value="1"/>
</dbReference>
<dbReference type="InterPro" id="IPR003439">
    <property type="entry name" value="ABC_transporter-like_ATP-bd"/>
</dbReference>
<proteinExistence type="predicted"/>
<evidence type="ECO:0000259" key="4">
    <source>
        <dbReference type="PROSITE" id="PS50893"/>
    </source>
</evidence>
<dbReference type="OrthoDB" id="9771863at2"/>
<feature type="region of interest" description="Disordered" evidence="3">
    <location>
        <begin position="1"/>
        <end position="23"/>
    </location>
</feature>
<dbReference type="RefSeq" id="WP_027887399.1">
    <property type="nucleotide sequence ID" value="NZ_JBHSXZ010000003.1"/>
</dbReference>
<dbReference type="EMBL" id="QWKX01000003">
    <property type="protein sequence ID" value="RIH79760.1"/>
    <property type="molecule type" value="Genomic_DNA"/>
</dbReference>